<dbReference type="Proteomes" id="UP000280834">
    <property type="component" value="Unassembled WGS sequence"/>
</dbReference>
<name>A0A0R3R5S4_9BILA</name>
<dbReference type="EMBL" id="UZAG01020025">
    <property type="protein sequence ID" value="VDO45553.1"/>
    <property type="molecule type" value="Genomic_DNA"/>
</dbReference>
<organism evidence="3">
    <name type="scientific">Brugia timori</name>
    <dbReference type="NCBI Taxonomy" id="42155"/>
    <lineage>
        <taxon>Eukaryota</taxon>
        <taxon>Metazoa</taxon>
        <taxon>Ecdysozoa</taxon>
        <taxon>Nematoda</taxon>
        <taxon>Chromadorea</taxon>
        <taxon>Rhabditida</taxon>
        <taxon>Spirurina</taxon>
        <taxon>Spiruromorpha</taxon>
        <taxon>Filarioidea</taxon>
        <taxon>Onchocercidae</taxon>
        <taxon>Brugia</taxon>
    </lineage>
</organism>
<accession>A0A0R3R5S4</accession>
<gene>
    <name evidence="1" type="ORF">BTMF_LOCUS13358</name>
</gene>
<protein>
    <submittedName>
        <fullName evidence="3">Polysaccharide deacetylase</fullName>
    </submittedName>
</protein>
<proteinExistence type="predicted"/>
<dbReference type="AlphaFoldDB" id="A0A0R3R5S4"/>
<dbReference type="WBParaSite" id="BTMF_0001536801-mRNA-1">
    <property type="protein sequence ID" value="BTMF_0001536801-mRNA-1"/>
    <property type="gene ID" value="BTMF_0001536801"/>
</dbReference>
<evidence type="ECO:0000313" key="2">
    <source>
        <dbReference type="Proteomes" id="UP000280834"/>
    </source>
</evidence>
<reference evidence="3" key="1">
    <citation type="submission" date="2017-02" db="UniProtKB">
        <authorList>
            <consortium name="WormBaseParasite"/>
        </authorList>
    </citation>
    <scope>IDENTIFICATION</scope>
</reference>
<evidence type="ECO:0000313" key="3">
    <source>
        <dbReference type="WBParaSite" id="BTMF_0001536801-mRNA-1"/>
    </source>
</evidence>
<evidence type="ECO:0000313" key="1">
    <source>
        <dbReference type="EMBL" id="VDO45553.1"/>
    </source>
</evidence>
<sequence>MIFTDDVTAPDTLMKYIARICERNNCKPFLPFFFFFVLLD</sequence>
<reference evidence="1 2" key="2">
    <citation type="submission" date="2018-11" db="EMBL/GenBank/DDBJ databases">
        <authorList>
            <consortium name="Pathogen Informatics"/>
        </authorList>
    </citation>
    <scope>NUCLEOTIDE SEQUENCE [LARGE SCALE GENOMIC DNA]</scope>
</reference>
<keyword evidence="2" id="KW-1185">Reference proteome</keyword>